<feature type="region of interest" description="Disordered" evidence="1">
    <location>
        <begin position="85"/>
        <end position="111"/>
    </location>
</feature>
<accession>A0A914HKR8</accession>
<evidence type="ECO:0000313" key="2">
    <source>
        <dbReference type="Proteomes" id="UP000887572"/>
    </source>
</evidence>
<feature type="region of interest" description="Disordered" evidence="1">
    <location>
        <begin position="127"/>
        <end position="164"/>
    </location>
</feature>
<proteinExistence type="predicted"/>
<dbReference type="Proteomes" id="UP000887572">
    <property type="component" value="Unplaced"/>
</dbReference>
<name>A0A914HKR8_GLORO</name>
<evidence type="ECO:0000256" key="1">
    <source>
        <dbReference type="SAM" id="MobiDB-lite"/>
    </source>
</evidence>
<feature type="region of interest" description="Disordered" evidence="1">
    <location>
        <begin position="522"/>
        <end position="598"/>
    </location>
</feature>
<reference evidence="3" key="1">
    <citation type="submission" date="2022-11" db="UniProtKB">
        <authorList>
            <consortium name="WormBaseParasite"/>
        </authorList>
    </citation>
    <scope>IDENTIFICATION</scope>
</reference>
<organism evidence="2 3">
    <name type="scientific">Globodera rostochiensis</name>
    <name type="common">Golden nematode worm</name>
    <name type="synonym">Heterodera rostochiensis</name>
    <dbReference type="NCBI Taxonomy" id="31243"/>
    <lineage>
        <taxon>Eukaryota</taxon>
        <taxon>Metazoa</taxon>
        <taxon>Ecdysozoa</taxon>
        <taxon>Nematoda</taxon>
        <taxon>Chromadorea</taxon>
        <taxon>Rhabditida</taxon>
        <taxon>Tylenchina</taxon>
        <taxon>Tylenchomorpha</taxon>
        <taxon>Tylenchoidea</taxon>
        <taxon>Heteroderidae</taxon>
        <taxon>Heteroderinae</taxon>
        <taxon>Globodera</taxon>
    </lineage>
</organism>
<feature type="region of interest" description="Disordered" evidence="1">
    <location>
        <begin position="712"/>
        <end position="752"/>
    </location>
</feature>
<evidence type="ECO:0000313" key="3">
    <source>
        <dbReference type="WBParaSite" id="Gr19_v10_g204.t1"/>
    </source>
</evidence>
<keyword evidence="2" id="KW-1185">Reference proteome</keyword>
<protein>
    <submittedName>
        <fullName evidence="3">Uncharacterized protein</fullName>
    </submittedName>
</protein>
<sequence length="1819" mass="201937">MPSHTPHRRHCYECHHCSCCCFHCFPSGNSAAAATTNTCPNDIDFYFRRADPPDRVQIGAKLAKRSSSSSGFEFGGMAVKPKAISAPLDDVENRRRQQRRHSSDARAPLAKLSDEELQLSIQSCCSTCTSGRTSRSSSDGGLTSDASPSNPAAGSRRQKSNTTNFHIRMGGQRQIVSIHEMLPGRRIDQRKKRGEIEAVAAPKSAVINQKLQKRADELDQKTMPERAPQIVEKYAKMPMRMVRFGNGCTESSSTSLPSSPTTILKRHSRQLKRLPNLAKPSPEAPNAVVRDANACWARERAEWLRMRQEAQQRAVQRAMATARGRWAEEVVSHRRKEMAQDLRVTLHRMLNDDGVEELDRNGFGTHLKPEGILDEQKRQAATIVDQMRQTLAELSSSSEGGTPMRRPIILKVPKSNSASDLASAQNFGPEALEEMECLRQLMRGEMPGAKTGKKHFFGRLPFGKMRRGLKQMFNGGANTNGLEMDGDGSTRQPTPQEMPLQRPAGFLHKILRGGGVTMDLNQQQQQQPTAGGANPRHPQQPQYHRIGQPQPPPPSSAAVSAPRVRDFVDSVDGDGYAEIGHSAQWKRRETSAPSTSPRNVKFFEDQQQQLYAQLGLVQPPSAAAATGALPCHRSGSEGQQRTSPGTILHAAQQQSMLHQPMSQSMYVQSTTPQQHAQYGRVGNGAFAVYTPPVQQQHRSLQQQFAAARSVAGGQQHEPVGGGGRHFPSSAVGGGGGGGSISTPPARKYYRSRQPSVDEAAAGAALDEATRDMLRLSAEPAGKFARLDGGGRVAAVQKAASTSAVQRNLISAQSPVDGGRFRMAQLQDTAEPQAVAASAAVGGVTESRDYSPDTLSASAAAAVRGRRSTAPFAGLTRSTGPPLAQLTPPEQQIGGAGADVGDPFAAGDGEEEELGGSSRVLIHHHACREHELEGRQKKVGTPMVKTTVEGKLKMEKSVGSHLLRCDHEVAKAYTLRDTVTHYRIRTTFGKRQLLVEELQRAASGMSGEEEGAPMVRSSGTYRLSVYEDGKEVGMHEANIQLPEGISKPDYLAKVSEKLLADLASLDDSADQMTAVTRVEIERVEDVTDIVKTYRIGEAAPKEEEPAEVPIPTLLAPPMEEFTYESASDHLSDHLGPLEMESRIYIDQLEQDELEELEPRDIRLLREGVLIEGETRIGPKRKMAEEMSDEAESVEIRREREVIAQVDCDLHRNEDRSLMEVYIAVPLLQQLTVIMRIHRARPRRRTRELASGYGMERRGQYFQDTAHLARKSRYESEESLAESAVSAVAPQLIAPRITVERTTYTEEEQQQQQQQQSAFRYEAAELPPMPLSRERVEVLREKGGETHFREAGAGAATYQYELAGELYDGRGTLRVAERRLQRREEETEEGMERASMEEMHAAASYRMEQSGQLLEGDAKVRRTRRYESETSVDYEERAGGGITHVTMVKKEASGRFELTVELANEFTPSLAPLHAREQLQQRYETLEYMRTLEREQLARADSHAVVQCASVWSARFHTSAQQFADTWLNVHMERARHLQERYSESGATQCWRHRRQEAHSFALQESSAEQAVLMYAFERDARGSDRALAERMQREVPSARPAPFFATEFRSEVSQLNLSIGAPARQESLLQAEGKARDVRIERLQKSYSEALHEGASTVFFLRNAAPTEAPAVVRTLHELRESKGHRLHTVAQQLVQLTQHVHVARKEYDMAQLSTETVPMREVRRDAVRKQLREFLSESEWCSVLMENRAALGERVQMDWRDSVHGGHHLLRRPALRMHQHAAVLSAWGHTGTIRKAHNGSTVTTTTTTTCLPVTIHHIL</sequence>
<dbReference type="WBParaSite" id="Gr19_v10_g204.t1">
    <property type="protein sequence ID" value="Gr19_v10_g204.t1"/>
    <property type="gene ID" value="Gr19_v10_g204"/>
</dbReference>
<feature type="region of interest" description="Disordered" evidence="1">
    <location>
        <begin position="474"/>
        <end position="500"/>
    </location>
</feature>
<feature type="compositionally biased region" description="Low complexity" evidence="1">
    <location>
        <begin position="128"/>
        <end position="145"/>
    </location>
</feature>